<dbReference type="EMBL" id="KV454012">
    <property type="protein sequence ID" value="ODV96821.1"/>
    <property type="molecule type" value="Genomic_DNA"/>
</dbReference>
<feature type="transmembrane region" description="Helical" evidence="8">
    <location>
        <begin position="361"/>
        <end position="381"/>
    </location>
</feature>
<evidence type="ECO:0000256" key="7">
    <source>
        <dbReference type="SAM" id="MobiDB-lite"/>
    </source>
</evidence>
<dbReference type="PANTHER" id="PTHR31145:SF4">
    <property type="entry name" value="FLAVIN CARRIER PROTEIN 1-RELATED"/>
    <property type="match status" value="1"/>
</dbReference>
<feature type="transmembrane region" description="Helical" evidence="8">
    <location>
        <begin position="505"/>
        <end position="528"/>
    </location>
</feature>
<keyword evidence="4" id="KW-0732">Signal</keyword>
<feature type="region of interest" description="Disordered" evidence="7">
    <location>
        <begin position="655"/>
        <end position="680"/>
    </location>
</feature>
<evidence type="ECO:0000256" key="4">
    <source>
        <dbReference type="ARBA" id="ARBA00022729"/>
    </source>
</evidence>
<dbReference type="InterPro" id="IPR032800">
    <property type="entry name" value="TRP_N"/>
</dbReference>
<accession>A0A1E4TYL3</accession>
<evidence type="ECO:0000313" key="11">
    <source>
        <dbReference type="Proteomes" id="UP000094236"/>
    </source>
</evidence>
<dbReference type="OrthoDB" id="5212126at2759"/>
<dbReference type="InterPro" id="IPR040241">
    <property type="entry name" value="TRP_Flc/Pkd2-like"/>
</dbReference>
<feature type="transmembrane region" description="Helical" evidence="8">
    <location>
        <begin position="540"/>
        <end position="566"/>
    </location>
</feature>
<dbReference type="STRING" id="669874.A0A1E4TYL3"/>
<feature type="transmembrane region" description="Helical" evidence="8">
    <location>
        <begin position="387"/>
        <end position="408"/>
    </location>
</feature>
<dbReference type="GO" id="GO:0009272">
    <property type="term" value="P:fungal-type cell wall biogenesis"/>
    <property type="evidence" value="ECO:0007669"/>
    <property type="project" value="TreeGrafter"/>
</dbReference>
<dbReference type="SMART" id="SM01320">
    <property type="entry name" value="TRP_N"/>
    <property type="match status" value="1"/>
</dbReference>
<dbReference type="Pfam" id="PF14558">
    <property type="entry name" value="TRP_N"/>
    <property type="match status" value="1"/>
</dbReference>
<dbReference type="GO" id="GO:0055085">
    <property type="term" value="P:transmembrane transport"/>
    <property type="evidence" value="ECO:0007669"/>
    <property type="project" value="TreeGrafter"/>
</dbReference>
<feature type="compositionally biased region" description="Polar residues" evidence="7">
    <location>
        <begin position="655"/>
        <end position="671"/>
    </location>
</feature>
<keyword evidence="6 8" id="KW-0472">Membrane</keyword>
<feature type="region of interest" description="Disordered" evidence="7">
    <location>
        <begin position="595"/>
        <end position="615"/>
    </location>
</feature>
<sequence length="848" mass="93756">MDGSLLSASTFDVTFNPDTRALEYDLAFTSEISDYIMAYLEVYAYGFQIISKEIDLCSIGWKQFCPLYPGSVEIDSIEYISATYVDEIPGIAYKVPDIDAIVRVRVLDYYNGTELACMQASFTNGKTVAHVGAKWATAVVAGIGLLSGSLLSAFGNSNAASHIAANAFSLFMYFQSVVIVSMEHVQEVPPIAAAWSENLAWSMGLIRITFMQDIFRWYVQATGGTPTLYLSSETIAILVQRSFNFVKKSLGFDGLDDSEFPNILSSTNKFSKRDDGLYSLNSNSNLLIFRGIKRIAYKAGIEITSVCCTGFTFFILCGYVLVGAFLIFKSSLAFLIKLGWIKPDTAIEFRKNWNQILKGVLQRYMYIGFTQLLILSLWQFIERDSPAVIVLACLFLLLIISVMGWACYRTLNFGSLSVKLHKNPAALLYGDSRILNRYGWFYTMFDAKKYWFGSVVLVHIVIKAIFIAFAQTSGKFQALAIFILDLFYTAYMIREMPYMDKPTNIINILINVVVTVNSFLFTFFSNLYGQPAPVAAIMGWVFFILNAAFSLILLLMIIVYACMAVFSKNPDARFAPAKDDRTSFQKRFNIFAHKDKKSADGEENETEGDLEMSKDVSNPEEFGELFALGQTARDHGENWAGQMYELKDYVGSDNKNSLDAKGSSMSPNGRMTTHEKDDFDSPVEVNQSLGSKIVHKLTGGKSLLRKRKQALAEAAASDGAPPLPAGTISNDAANTNDNEQVQVKRISDTLLSPAGPADLQNPASAVHNRTESATPILVQGSKMPEATSASTADAYHNIENVGGQDIYNENDFSFNNLTPSRKGSNFYEGPSTSLNNSIDGESSKSSTT</sequence>
<dbReference type="InterPro" id="IPR010308">
    <property type="entry name" value="TRP_C"/>
</dbReference>
<protein>
    <recommendedName>
        <fullName evidence="9">ML-like domain-containing protein</fullName>
    </recommendedName>
</protein>
<evidence type="ECO:0000256" key="1">
    <source>
        <dbReference type="ARBA" id="ARBA00004141"/>
    </source>
</evidence>
<evidence type="ECO:0000256" key="2">
    <source>
        <dbReference type="ARBA" id="ARBA00010642"/>
    </source>
</evidence>
<feature type="region of interest" description="Disordered" evidence="7">
    <location>
        <begin position="817"/>
        <end position="848"/>
    </location>
</feature>
<keyword evidence="11" id="KW-1185">Reference proteome</keyword>
<evidence type="ECO:0000256" key="5">
    <source>
        <dbReference type="ARBA" id="ARBA00022989"/>
    </source>
</evidence>
<name>A0A1E4TYL3_PACTA</name>
<feature type="transmembrane region" description="Helical" evidence="8">
    <location>
        <begin position="476"/>
        <end position="493"/>
    </location>
</feature>
<evidence type="ECO:0000259" key="9">
    <source>
        <dbReference type="SMART" id="SM01320"/>
    </source>
</evidence>
<feature type="region of interest" description="Disordered" evidence="7">
    <location>
        <begin position="713"/>
        <end position="735"/>
    </location>
</feature>
<reference evidence="11" key="1">
    <citation type="submission" date="2016-05" db="EMBL/GenBank/DDBJ databases">
        <title>Comparative genomics of biotechnologically important yeasts.</title>
        <authorList>
            <consortium name="DOE Joint Genome Institute"/>
            <person name="Riley R."/>
            <person name="Haridas S."/>
            <person name="Wolfe K.H."/>
            <person name="Lopes M.R."/>
            <person name="Hittinger C.T."/>
            <person name="Goker M."/>
            <person name="Salamov A."/>
            <person name="Wisecaver J."/>
            <person name="Long T.M."/>
            <person name="Aerts A.L."/>
            <person name="Barry K."/>
            <person name="Choi C."/>
            <person name="Clum A."/>
            <person name="Coughlan A.Y."/>
            <person name="Deshpande S."/>
            <person name="Douglass A.P."/>
            <person name="Hanson S.J."/>
            <person name="Klenk H.-P."/>
            <person name="Labutti K."/>
            <person name="Lapidus A."/>
            <person name="Lindquist E."/>
            <person name="Lipzen A."/>
            <person name="Meier-Kolthoff J.P."/>
            <person name="Ohm R.A."/>
            <person name="Otillar R.P."/>
            <person name="Pangilinan J."/>
            <person name="Peng Y."/>
            <person name="Rokas A."/>
            <person name="Rosa C.A."/>
            <person name="Scheuner C."/>
            <person name="Sibirny A.A."/>
            <person name="Slot J.C."/>
            <person name="Stielow J.B."/>
            <person name="Sun H."/>
            <person name="Kurtzman C.P."/>
            <person name="Blackwell M."/>
            <person name="Grigoriev I.V."/>
            <person name="Jeffries T.W."/>
        </authorList>
    </citation>
    <scope>NUCLEOTIDE SEQUENCE [LARGE SCALE GENOMIC DNA]</scope>
    <source>
        <strain evidence="11">NRRL Y-2460</strain>
    </source>
</reference>
<dbReference type="AlphaFoldDB" id="A0A1E4TYL3"/>
<evidence type="ECO:0000256" key="3">
    <source>
        <dbReference type="ARBA" id="ARBA00022692"/>
    </source>
</evidence>
<evidence type="ECO:0000313" key="10">
    <source>
        <dbReference type="EMBL" id="ODV96821.1"/>
    </source>
</evidence>
<feature type="transmembrane region" description="Helical" evidence="8">
    <location>
        <begin position="450"/>
        <end position="470"/>
    </location>
</feature>
<feature type="domain" description="ML-like" evidence="9">
    <location>
        <begin position="1"/>
        <end position="129"/>
    </location>
</feature>
<dbReference type="Proteomes" id="UP000094236">
    <property type="component" value="Unassembled WGS sequence"/>
</dbReference>
<proteinExistence type="inferred from homology"/>
<keyword evidence="5 8" id="KW-1133">Transmembrane helix</keyword>
<evidence type="ECO:0000256" key="8">
    <source>
        <dbReference type="SAM" id="Phobius"/>
    </source>
</evidence>
<comment type="similarity">
    <text evidence="2">Belongs to the transient receptor potential (TRP) ion channel family.</text>
</comment>
<comment type="subcellular location">
    <subcellularLocation>
        <location evidence="1">Membrane</location>
        <topology evidence="1">Multi-pass membrane protein</topology>
    </subcellularLocation>
</comment>
<keyword evidence="3 8" id="KW-0812">Transmembrane</keyword>
<evidence type="ECO:0000256" key="6">
    <source>
        <dbReference type="ARBA" id="ARBA00023136"/>
    </source>
</evidence>
<feature type="transmembrane region" description="Helical" evidence="8">
    <location>
        <begin position="313"/>
        <end position="340"/>
    </location>
</feature>
<feature type="compositionally biased region" description="Polar residues" evidence="7">
    <location>
        <begin position="830"/>
        <end position="848"/>
    </location>
</feature>
<feature type="compositionally biased region" description="Acidic residues" evidence="7">
    <location>
        <begin position="601"/>
        <end position="610"/>
    </location>
</feature>
<organism evidence="10 11">
    <name type="scientific">Pachysolen tannophilus NRRL Y-2460</name>
    <dbReference type="NCBI Taxonomy" id="669874"/>
    <lineage>
        <taxon>Eukaryota</taxon>
        <taxon>Fungi</taxon>
        <taxon>Dikarya</taxon>
        <taxon>Ascomycota</taxon>
        <taxon>Saccharomycotina</taxon>
        <taxon>Pichiomycetes</taxon>
        <taxon>Pachysolenaceae</taxon>
        <taxon>Pachysolen</taxon>
    </lineage>
</organism>
<dbReference type="PANTHER" id="PTHR31145">
    <property type="entry name" value="INTEGRAL MEMBRANE PROTEIN (AFU_ORTHOLOGUE AFUA_7G01610)"/>
    <property type="match status" value="1"/>
</dbReference>
<gene>
    <name evidence="10" type="ORF">PACTADRAFT_48631</name>
</gene>
<dbReference type="Pfam" id="PF06011">
    <property type="entry name" value="TRP"/>
    <property type="match status" value="1"/>
</dbReference>
<dbReference type="GO" id="GO:0016020">
    <property type="term" value="C:membrane"/>
    <property type="evidence" value="ECO:0007669"/>
    <property type="project" value="UniProtKB-SubCell"/>
</dbReference>